<dbReference type="InterPro" id="IPR010862">
    <property type="entry name" value="DUF1493"/>
</dbReference>
<name>A0A0B1R4T5_9GAMM</name>
<evidence type="ECO:0000313" key="1">
    <source>
        <dbReference type="EMBL" id="KHJ66656.1"/>
    </source>
</evidence>
<dbReference type="EMBL" id="JTJJ01000072">
    <property type="protein sequence ID" value="KHJ66656.1"/>
    <property type="molecule type" value="Genomic_DNA"/>
</dbReference>
<protein>
    <submittedName>
        <fullName evidence="1">Acyl carrier protein</fullName>
    </submittedName>
</protein>
<organism evidence="1 2">
    <name type="scientific">Pantoea rodasii</name>
    <dbReference type="NCBI Taxonomy" id="1076549"/>
    <lineage>
        <taxon>Bacteria</taxon>
        <taxon>Pseudomonadati</taxon>
        <taxon>Pseudomonadota</taxon>
        <taxon>Gammaproteobacteria</taxon>
        <taxon>Enterobacterales</taxon>
        <taxon>Erwiniaceae</taxon>
        <taxon>Pantoea</taxon>
    </lineage>
</organism>
<comment type="caution">
    <text evidence="1">The sequence shown here is derived from an EMBL/GenBank/DDBJ whole genome shotgun (WGS) entry which is preliminary data.</text>
</comment>
<accession>A0A0B1R4T5</accession>
<gene>
    <name evidence="1" type="ORF">QU24_18290</name>
</gene>
<evidence type="ECO:0000313" key="2">
    <source>
        <dbReference type="Proteomes" id="UP000030853"/>
    </source>
</evidence>
<sequence>MVGKDDIEKRVIELVTLQSGSYMFRRKKFDAYNAESNIHFDVKLDQDDVEEMMDKYFPEFQVKKERFNIHHYFPEVKAALNPFKKQIVDIPEFTISMLIESAKAGRWLYD</sequence>
<dbReference type="AlphaFoldDB" id="A0A0B1R4T5"/>
<dbReference type="Proteomes" id="UP000030853">
    <property type="component" value="Unassembled WGS sequence"/>
</dbReference>
<dbReference type="Pfam" id="PF07377">
    <property type="entry name" value="DUF1493"/>
    <property type="match status" value="1"/>
</dbReference>
<proteinExistence type="predicted"/>
<reference evidence="1 2" key="1">
    <citation type="submission" date="2014-11" db="EMBL/GenBank/DDBJ databases">
        <title>Genome sequencing of Pantoea rodasii ND03.</title>
        <authorList>
            <person name="Muhamad Yunos N.Y."/>
            <person name="Chan K.-G."/>
        </authorList>
    </citation>
    <scope>NUCLEOTIDE SEQUENCE [LARGE SCALE GENOMIC DNA]</scope>
    <source>
        <strain evidence="1 2">ND03</strain>
    </source>
</reference>
<dbReference type="RefSeq" id="WP_039333927.1">
    <property type="nucleotide sequence ID" value="NZ_JTJJ01000072.1"/>
</dbReference>